<dbReference type="Gene3D" id="2.60.40.10">
    <property type="entry name" value="Immunoglobulins"/>
    <property type="match status" value="4"/>
</dbReference>
<evidence type="ECO:0000259" key="3">
    <source>
        <dbReference type="PROSITE" id="PS50853"/>
    </source>
</evidence>
<comment type="caution">
    <text evidence="4">The sequence shown here is derived from an EMBL/GenBank/DDBJ whole genome shotgun (WGS) entry which is preliminary data.</text>
</comment>
<organism evidence="4 5">
    <name type="scientific">Caenorhabditis nigoni</name>
    <dbReference type="NCBI Taxonomy" id="1611254"/>
    <lineage>
        <taxon>Eukaryota</taxon>
        <taxon>Metazoa</taxon>
        <taxon>Ecdysozoa</taxon>
        <taxon>Nematoda</taxon>
        <taxon>Chromadorea</taxon>
        <taxon>Rhabditida</taxon>
        <taxon>Rhabditina</taxon>
        <taxon>Rhabditomorpha</taxon>
        <taxon>Rhabditoidea</taxon>
        <taxon>Rhabditidae</taxon>
        <taxon>Peloderinae</taxon>
        <taxon>Caenorhabditis</taxon>
    </lineage>
</organism>
<keyword evidence="1" id="KW-0677">Repeat</keyword>
<feature type="compositionally biased region" description="Low complexity" evidence="2">
    <location>
        <begin position="189"/>
        <end position="198"/>
    </location>
</feature>
<dbReference type="Proteomes" id="UP000230233">
    <property type="component" value="Chromosome X"/>
</dbReference>
<dbReference type="InterPro" id="IPR036116">
    <property type="entry name" value="FN3_sf"/>
</dbReference>
<dbReference type="PANTHER" id="PTHR46708:SF2">
    <property type="entry name" value="FIBRONECTIN TYPE-III DOMAIN-CONTAINING PROTEIN"/>
    <property type="match status" value="1"/>
</dbReference>
<dbReference type="OrthoDB" id="261433at2759"/>
<feature type="compositionally biased region" description="Low complexity" evidence="2">
    <location>
        <begin position="210"/>
        <end position="224"/>
    </location>
</feature>
<feature type="domain" description="Fibronectin type-III" evidence="3">
    <location>
        <begin position="437"/>
        <end position="539"/>
    </location>
</feature>
<feature type="domain" description="Fibronectin type-III" evidence="3">
    <location>
        <begin position="336"/>
        <end position="433"/>
    </location>
</feature>
<dbReference type="EMBL" id="PDUG01000006">
    <property type="protein sequence ID" value="PIC16280.1"/>
    <property type="molecule type" value="Genomic_DNA"/>
</dbReference>
<feature type="region of interest" description="Disordered" evidence="2">
    <location>
        <begin position="176"/>
        <end position="224"/>
    </location>
</feature>
<evidence type="ECO:0000313" key="4">
    <source>
        <dbReference type="EMBL" id="PIC16280.1"/>
    </source>
</evidence>
<feature type="domain" description="Fibronectin type-III" evidence="3">
    <location>
        <begin position="542"/>
        <end position="640"/>
    </location>
</feature>
<sequence>MCPSLAVIHNAVDQGRLVVSVSVCPCHSHFHITTSSPSVAPALSMKLLILLLLLLETTVAQPVPIVKDPRARIVADLDIIYVEWQAGPQPQNTMYTIRHKAGSDQAAWKYIKTGESNVRIPLGTYADGDAVHIQIKTERGAQVVEDWTKEIVVEVAKKSVRSAPLRPVALAAPAAPAAQPAPAAPAAPHPNQHANQHANQHHAHQHHQHTAPQHPQHAHAPAQSAPLVHASGALVPPLHFTANIMNPTTVQLSWQPAMPGRQDIYYLVNVKQLTTASGSTLQNQQIKTAATSFTLGKMIAGEKYEMTIRSATSQDTVSGTASIVEITMPREDDYFEIGNLIISSHFRTPTQGIVNLTWEVPPTMANRIASYNVEYAETGNNRYWQKIQFHGASSSAALHHLKSNTEYLLRIKTVLVNNIVTESGQFRFRTPRVETNPIHKVDVIYSHDVNSVKLQWMLEPHIRPENVAGYDVYLSQDKDLPDSQWKLVRLNNKESHLSLEDLKSSTVYFVRVNVRNTDGSVIRAPSVYRFKTIDNTDEEEFEGNSLAYRNVAPGEVEIRWTFPKSILDSVIGATILYTNRKDLTPEQWQKIEIEDSKNTTVLLKNLQEGVRYSVQIIPRLYTGDYDFESRELFEFKTDKMSSRDVNQGTDVRTLTPHGHPLASPHFEQMSHSETEFMRIVSCNPDEIKSGCAWDEICINRVEDRNKGWCISNTLRDSILNS</sequence>
<dbReference type="SUPFAM" id="SSF49265">
    <property type="entry name" value="Fibronectin type III"/>
    <property type="match status" value="3"/>
</dbReference>
<dbReference type="Pfam" id="PF00041">
    <property type="entry name" value="fn3"/>
    <property type="match status" value="2"/>
</dbReference>
<accession>A0A2G5SMI6</accession>
<feature type="domain" description="Fibronectin type-III" evidence="3">
    <location>
        <begin position="236"/>
        <end position="331"/>
    </location>
</feature>
<dbReference type="InterPro" id="IPR050991">
    <property type="entry name" value="ECM_Regulatory_Proteins"/>
</dbReference>
<keyword evidence="5" id="KW-1185">Reference proteome</keyword>
<reference evidence="5" key="1">
    <citation type="submission" date="2017-10" db="EMBL/GenBank/DDBJ databases">
        <title>Rapid genome shrinkage in a self-fertile nematode reveals novel sperm competition proteins.</title>
        <authorList>
            <person name="Yin D."/>
            <person name="Schwarz E.M."/>
            <person name="Thomas C.G."/>
            <person name="Felde R.L."/>
            <person name="Korf I.F."/>
            <person name="Cutter A.D."/>
            <person name="Schartner C.M."/>
            <person name="Ralston E.J."/>
            <person name="Meyer B.J."/>
            <person name="Haag E.S."/>
        </authorList>
    </citation>
    <scope>NUCLEOTIDE SEQUENCE [LARGE SCALE GENOMIC DNA]</scope>
    <source>
        <strain evidence="5">JU1422</strain>
    </source>
</reference>
<gene>
    <name evidence="4" type="primary">Cni-ZC374.2</name>
    <name evidence="4" type="synonym">Cnig_chr_X.g22938</name>
    <name evidence="4" type="ORF">B9Z55_022938</name>
</gene>
<evidence type="ECO:0000256" key="1">
    <source>
        <dbReference type="ARBA" id="ARBA00022737"/>
    </source>
</evidence>
<dbReference type="AlphaFoldDB" id="A0A2G5SMI6"/>
<name>A0A2G5SMI6_9PELO</name>
<evidence type="ECO:0000313" key="5">
    <source>
        <dbReference type="Proteomes" id="UP000230233"/>
    </source>
</evidence>
<dbReference type="InterPro" id="IPR003961">
    <property type="entry name" value="FN3_dom"/>
</dbReference>
<dbReference type="CDD" id="cd00063">
    <property type="entry name" value="FN3"/>
    <property type="match status" value="4"/>
</dbReference>
<protein>
    <recommendedName>
        <fullName evidence="3">Fibronectin type-III domain-containing protein</fullName>
    </recommendedName>
</protein>
<feature type="compositionally biased region" description="Basic residues" evidence="2">
    <location>
        <begin position="199"/>
        <end position="209"/>
    </location>
</feature>
<dbReference type="PANTHER" id="PTHR46708">
    <property type="entry name" value="TENASCIN"/>
    <property type="match status" value="1"/>
</dbReference>
<proteinExistence type="predicted"/>
<dbReference type="InterPro" id="IPR013783">
    <property type="entry name" value="Ig-like_fold"/>
</dbReference>
<dbReference type="SMART" id="SM00060">
    <property type="entry name" value="FN3"/>
    <property type="match status" value="4"/>
</dbReference>
<evidence type="ECO:0000256" key="2">
    <source>
        <dbReference type="SAM" id="MobiDB-lite"/>
    </source>
</evidence>
<dbReference type="PROSITE" id="PS50853">
    <property type="entry name" value="FN3"/>
    <property type="match status" value="4"/>
</dbReference>